<feature type="transmembrane region" description="Helical" evidence="1">
    <location>
        <begin position="58"/>
        <end position="78"/>
    </location>
</feature>
<feature type="transmembrane region" description="Helical" evidence="1">
    <location>
        <begin position="99"/>
        <end position="124"/>
    </location>
</feature>
<comment type="caution">
    <text evidence="2">The sequence shown here is derived from an EMBL/GenBank/DDBJ whole genome shotgun (WGS) entry which is preliminary data.</text>
</comment>
<keyword evidence="1" id="KW-0812">Transmembrane</keyword>
<evidence type="ECO:0008006" key="4">
    <source>
        <dbReference type="Google" id="ProtNLM"/>
    </source>
</evidence>
<sequence>MSTNTALPIVVGVIVLGYIFYRQLTERPIKDNPLKLPVILLVIGVISSVNYLQHAPRLTVGEVVSTLLGFVVAALIAVPRGHTMHIYRNAAGVMVRRGNAVTIALWFVAIGAHLAIAVFGPTVFGEPRGSLGGLESATILVFLGISLGVQGLVARKRVLAHGRTAHSLAG</sequence>
<dbReference type="GeneID" id="90157618"/>
<name>A0A846WI69_9ACTN</name>
<feature type="transmembrane region" description="Helical" evidence="1">
    <location>
        <begin position="36"/>
        <end position="52"/>
    </location>
</feature>
<evidence type="ECO:0000313" key="2">
    <source>
        <dbReference type="EMBL" id="NKY00779.1"/>
    </source>
</evidence>
<organism evidence="2 3">
    <name type="scientific">Gordonia polyisoprenivorans</name>
    <dbReference type="NCBI Taxonomy" id="84595"/>
    <lineage>
        <taxon>Bacteria</taxon>
        <taxon>Bacillati</taxon>
        <taxon>Actinomycetota</taxon>
        <taxon>Actinomycetes</taxon>
        <taxon>Mycobacteriales</taxon>
        <taxon>Gordoniaceae</taxon>
        <taxon>Gordonia</taxon>
    </lineage>
</organism>
<dbReference type="AlphaFoldDB" id="A0A846WI69"/>
<feature type="transmembrane region" description="Helical" evidence="1">
    <location>
        <begin position="6"/>
        <end position="24"/>
    </location>
</feature>
<dbReference type="EMBL" id="JAAXPC010000002">
    <property type="protein sequence ID" value="NKY00779.1"/>
    <property type="molecule type" value="Genomic_DNA"/>
</dbReference>
<keyword evidence="1" id="KW-0472">Membrane</keyword>
<accession>A0A846WI69</accession>
<dbReference type="Proteomes" id="UP000563898">
    <property type="component" value="Unassembled WGS sequence"/>
</dbReference>
<reference evidence="2 3" key="1">
    <citation type="submission" date="2020-04" db="EMBL/GenBank/DDBJ databases">
        <title>MicrobeNet Type strains.</title>
        <authorList>
            <person name="Nicholson A.C."/>
        </authorList>
    </citation>
    <scope>NUCLEOTIDE SEQUENCE [LARGE SCALE GENOMIC DNA]</scope>
    <source>
        <strain evidence="2 3">ATCC BAA-14</strain>
    </source>
</reference>
<proteinExistence type="predicted"/>
<keyword evidence="1" id="KW-1133">Transmembrane helix</keyword>
<dbReference type="RefSeq" id="WP_006369356.1">
    <property type="nucleotide sequence ID" value="NZ_CP073075.1"/>
</dbReference>
<protein>
    <recommendedName>
        <fullName evidence="4">Transmembrane protein</fullName>
    </recommendedName>
</protein>
<evidence type="ECO:0000313" key="3">
    <source>
        <dbReference type="Proteomes" id="UP000563898"/>
    </source>
</evidence>
<evidence type="ECO:0000256" key="1">
    <source>
        <dbReference type="SAM" id="Phobius"/>
    </source>
</evidence>
<feature type="transmembrane region" description="Helical" evidence="1">
    <location>
        <begin position="136"/>
        <end position="154"/>
    </location>
</feature>
<gene>
    <name evidence="2" type="ORF">HGA05_04260</name>
</gene>
<dbReference type="OMA" id="ERPIKDN"/>